<accession>A0A1F5L2J2</accession>
<proteinExistence type="predicted"/>
<keyword evidence="4" id="KW-1185">Reference proteome</keyword>
<dbReference type="EMBL" id="LXJU01000055">
    <property type="protein sequence ID" value="OGE47210.1"/>
    <property type="molecule type" value="Genomic_DNA"/>
</dbReference>
<dbReference type="CDD" id="cd02440">
    <property type="entry name" value="AdoMet_MTases"/>
    <property type="match status" value="1"/>
</dbReference>
<dbReference type="InterPro" id="IPR013217">
    <property type="entry name" value="Methyltransf_12"/>
</dbReference>
<evidence type="ECO:0000313" key="3">
    <source>
        <dbReference type="EMBL" id="OGE47210.1"/>
    </source>
</evidence>
<dbReference type="AlphaFoldDB" id="A0A1F5L2J2"/>
<dbReference type="Proteomes" id="UP000177622">
    <property type="component" value="Unassembled WGS sequence"/>
</dbReference>
<dbReference type="Gene3D" id="3.40.50.150">
    <property type="entry name" value="Vaccinia Virus protein VP39"/>
    <property type="match status" value="1"/>
</dbReference>
<dbReference type="GeneID" id="34582209"/>
<protein>
    <recommendedName>
        <fullName evidence="2">Methyltransferase type 12 domain-containing protein</fullName>
    </recommendedName>
</protein>
<dbReference type="RefSeq" id="XP_022482671.1">
    <property type="nucleotide sequence ID" value="XM_022637475.1"/>
</dbReference>
<dbReference type="SUPFAM" id="SSF53335">
    <property type="entry name" value="S-adenosyl-L-methionine-dependent methyltransferases"/>
    <property type="match status" value="1"/>
</dbReference>
<dbReference type="PANTHER" id="PTHR43591:SF50">
    <property type="entry name" value="METHYLTRANSFERASE DOMAIN-CONTAINING PROTEIN-RELATED"/>
    <property type="match status" value="1"/>
</dbReference>
<feature type="domain" description="Methyltransferase type 12" evidence="2">
    <location>
        <begin position="116"/>
        <end position="211"/>
    </location>
</feature>
<evidence type="ECO:0000259" key="2">
    <source>
        <dbReference type="Pfam" id="PF08242"/>
    </source>
</evidence>
<reference evidence="3 4" key="1">
    <citation type="journal article" date="2016" name="Sci. Rep.">
        <title>Penicillium arizonense, a new, genome sequenced fungal species, reveals a high chemical diversity in secreted metabolites.</title>
        <authorList>
            <person name="Grijseels S."/>
            <person name="Nielsen J.C."/>
            <person name="Randelovic M."/>
            <person name="Nielsen J."/>
            <person name="Nielsen K.F."/>
            <person name="Workman M."/>
            <person name="Frisvad J.C."/>
        </authorList>
    </citation>
    <scope>NUCLEOTIDE SEQUENCE [LARGE SCALE GENOMIC DNA]</scope>
    <source>
        <strain evidence="3 4">CBS 141311</strain>
    </source>
</reference>
<organism evidence="3 4">
    <name type="scientific">Penicillium arizonense</name>
    <dbReference type="NCBI Taxonomy" id="1835702"/>
    <lineage>
        <taxon>Eukaryota</taxon>
        <taxon>Fungi</taxon>
        <taxon>Dikarya</taxon>
        <taxon>Ascomycota</taxon>
        <taxon>Pezizomycotina</taxon>
        <taxon>Eurotiomycetes</taxon>
        <taxon>Eurotiomycetidae</taxon>
        <taxon>Eurotiales</taxon>
        <taxon>Aspergillaceae</taxon>
        <taxon>Penicillium</taxon>
    </lineage>
</organism>
<comment type="caution">
    <text evidence="3">The sequence shown here is derived from an EMBL/GenBank/DDBJ whole genome shotgun (WGS) entry which is preliminary data.</text>
</comment>
<dbReference type="STRING" id="1835702.A0A1F5L2J2"/>
<dbReference type="OrthoDB" id="417697at2759"/>
<dbReference type="PANTHER" id="PTHR43591">
    <property type="entry name" value="METHYLTRANSFERASE"/>
    <property type="match status" value="1"/>
</dbReference>
<dbReference type="Pfam" id="PF08242">
    <property type="entry name" value="Methyltransf_12"/>
    <property type="match status" value="1"/>
</dbReference>
<sequence>MSLGHGQPGRHPGMCHPRRSSGQQILRNIAIQIENLRLAAWRIRIHWIPGYMGVPGNETFGSSSKARSKHIRACRSSHSDFRLPQLDAQHNVLSKVTENILIHPSIPTEGVLSVADVGTGTGIWLKDVSKVLEKTNTNSYYHGFDISADQFPENPGNFKFSVQDITLPFPKEHWNRYDVVHVRLLVAALEETDYRTAISNLSAILKPGGFLQWEEIDEEAYISADNPVIQEIRRCFDFSLKAEGKCFAASAKVYEECKKAGLVDVVRLHYLSSANSDLRLETEKRLASIIETLYASLLLRSGQVADEEAASKRAGELIEQHWSLCAEGKSPHLKLMRVVARKPLDGLDL</sequence>
<evidence type="ECO:0000256" key="1">
    <source>
        <dbReference type="SAM" id="MobiDB-lite"/>
    </source>
</evidence>
<evidence type="ECO:0000313" key="4">
    <source>
        <dbReference type="Proteomes" id="UP000177622"/>
    </source>
</evidence>
<feature type="region of interest" description="Disordered" evidence="1">
    <location>
        <begin position="1"/>
        <end position="20"/>
    </location>
</feature>
<dbReference type="InterPro" id="IPR029063">
    <property type="entry name" value="SAM-dependent_MTases_sf"/>
</dbReference>
<gene>
    <name evidence="3" type="ORF">PENARI_c055G04948</name>
</gene>
<name>A0A1F5L2J2_PENAI</name>